<protein>
    <submittedName>
        <fullName evidence="1">Uncharacterized protein</fullName>
    </submittedName>
</protein>
<name>A0A2P2PU75_RHIMU</name>
<organism evidence="1">
    <name type="scientific">Rhizophora mucronata</name>
    <name type="common">Asiatic mangrove</name>
    <dbReference type="NCBI Taxonomy" id="61149"/>
    <lineage>
        <taxon>Eukaryota</taxon>
        <taxon>Viridiplantae</taxon>
        <taxon>Streptophyta</taxon>
        <taxon>Embryophyta</taxon>
        <taxon>Tracheophyta</taxon>
        <taxon>Spermatophyta</taxon>
        <taxon>Magnoliopsida</taxon>
        <taxon>eudicotyledons</taxon>
        <taxon>Gunneridae</taxon>
        <taxon>Pentapetalae</taxon>
        <taxon>rosids</taxon>
        <taxon>fabids</taxon>
        <taxon>Malpighiales</taxon>
        <taxon>Rhizophoraceae</taxon>
        <taxon>Rhizophora</taxon>
    </lineage>
</organism>
<accession>A0A2P2PU75</accession>
<sequence>MVKETSKEAHFMHSENDRILLNEVGEEISYE</sequence>
<proteinExistence type="predicted"/>
<reference evidence="1" key="1">
    <citation type="submission" date="2018-02" db="EMBL/GenBank/DDBJ databases">
        <title>Rhizophora mucronata_Transcriptome.</title>
        <authorList>
            <person name="Meera S.P."/>
            <person name="Sreeshan A."/>
            <person name="Augustine A."/>
        </authorList>
    </citation>
    <scope>NUCLEOTIDE SEQUENCE</scope>
    <source>
        <tissue evidence="1">Leaf</tissue>
    </source>
</reference>
<dbReference type="AlphaFoldDB" id="A0A2P2PU75"/>
<evidence type="ECO:0000313" key="1">
    <source>
        <dbReference type="EMBL" id="MBX58292.1"/>
    </source>
</evidence>
<dbReference type="EMBL" id="GGEC01077808">
    <property type="protein sequence ID" value="MBX58292.1"/>
    <property type="molecule type" value="Transcribed_RNA"/>
</dbReference>